<dbReference type="Proteomes" id="UP000318704">
    <property type="component" value="Chromosome"/>
</dbReference>
<sequence length="291" mass="33883">MSFLLQPLHLFCLMIIGWANKHQQEVIEYLRTENQVLKEKLGKKRILLNDDQRRRLSVKGKVLGRKRHEQIGTLFSPDTILRWHKKLVTKKWDCSNRGKRKSGRPRLPGEAKQLVIRIAKENSCWGYDRIADAVANVGYKISDESVRKILKEQGIEPAPDRKGQTTWSTFLKVHWEVLAAIDFTTVEVWTKGGLVTFYLLFVIELKTRRVHFAGYTTNPHGVWMKQIARNLSDEEDGFLPEKRKLIMGRDSTFGESFREILKQSDIQPIVLPPRSPNLNAFIERFFMLTQN</sequence>
<dbReference type="KEGG" id="gaw:V144x_40780"/>
<dbReference type="InterPro" id="IPR012337">
    <property type="entry name" value="RNaseH-like_sf"/>
</dbReference>
<dbReference type="EMBL" id="CP037920">
    <property type="protein sequence ID" value="QDT98571.1"/>
    <property type="molecule type" value="Genomic_DNA"/>
</dbReference>
<dbReference type="InterPro" id="IPR001584">
    <property type="entry name" value="Integrase_cat-core"/>
</dbReference>
<dbReference type="SUPFAM" id="SSF53098">
    <property type="entry name" value="Ribonuclease H-like"/>
    <property type="match status" value="1"/>
</dbReference>
<dbReference type="Pfam" id="PF13565">
    <property type="entry name" value="HTH_32"/>
    <property type="match status" value="1"/>
</dbReference>
<dbReference type="GO" id="GO:0003676">
    <property type="term" value="F:nucleic acid binding"/>
    <property type="evidence" value="ECO:0007669"/>
    <property type="project" value="InterPro"/>
</dbReference>
<evidence type="ECO:0000313" key="2">
    <source>
        <dbReference type="EMBL" id="QDT98571.1"/>
    </source>
</evidence>
<dbReference type="Gene3D" id="3.30.420.10">
    <property type="entry name" value="Ribonuclease H-like superfamily/Ribonuclease H"/>
    <property type="match status" value="1"/>
</dbReference>
<gene>
    <name evidence="2" type="ORF">V144x_40780</name>
</gene>
<proteinExistence type="predicted"/>
<organism evidence="2 3">
    <name type="scientific">Gimesia aquarii</name>
    <dbReference type="NCBI Taxonomy" id="2527964"/>
    <lineage>
        <taxon>Bacteria</taxon>
        <taxon>Pseudomonadati</taxon>
        <taxon>Planctomycetota</taxon>
        <taxon>Planctomycetia</taxon>
        <taxon>Planctomycetales</taxon>
        <taxon>Planctomycetaceae</taxon>
        <taxon>Gimesia</taxon>
    </lineage>
</organism>
<evidence type="ECO:0000313" key="3">
    <source>
        <dbReference type="Proteomes" id="UP000318704"/>
    </source>
</evidence>
<name>A0A517VZY3_9PLAN</name>
<dbReference type="InterPro" id="IPR036397">
    <property type="entry name" value="RNaseH_sf"/>
</dbReference>
<dbReference type="RefSeq" id="WP_144987341.1">
    <property type="nucleotide sequence ID" value="NZ_CP037920.1"/>
</dbReference>
<feature type="domain" description="Integrase catalytic" evidence="1">
    <location>
        <begin position="155"/>
        <end position="291"/>
    </location>
</feature>
<accession>A0A517VZY3</accession>
<evidence type="ECO:0000259" key="1">
    <source>
        <dbReference type="PROSITE" id="PS50994"/>
    </source>
</evidence>
<dbReference type="PROSITE" id="PS50994">
    <property type="entry name" value="INTEGRASE"/>
    <property type="match status" value="1"/>
</dbReference>
<dbReference type="GO" id="GO:0015074">
    <property type="term" value="P:DNA integration"/>
    <property type="evidence" value="ECO:0007669"/>
    <property type="project" value="InterPro"/>
</dbReference>
<reference evidence="2 3" key="1">
    <citation type="submission" date="2019-03" db="EMBL/GenBank/DDBJ databases">
        <title>Deep-cultivation of Planctomycetes and their phenomic and genomic characterization uncovers novel biology.</title>
        <authorList>
            <person name="Wiegand S."/>
            <person name="Jogler M."/>
            <person name="Boedeker C."/>
            <person name="Pinto D."/>
            <person name="Vollmers J."/>
            <person name="Rivas-Marin E."/>
            <person name="Kohn T."/>
            <person name="Peeters S.H."/>
            <person name="Heuer A."/>
            <person name="Rast P."/>
            <person name="Oberbeckmann S."/>
            <person name="Bunk B."/>
            <person name="Jeske O."/>
            <person name="Meyerdierks A."/>
            <person name="Storesund J.E."/>
            <person name="Kallscheuer N."/>
            <person name="Luecker S."/>
            <person name="Lage O.M."/>
            <person name="Pohl T."/>
            <person name="Merkel B.J."/>
            <person name="Hornburger P."/>
            <person name="Mueller R.-W."/>
            <person name="Bruemmer F."/>
            <person name="Labrenz M."/>
            <person name="Spormann A.M."/>
            <person name="Op den Camp H."/>
            <person name="Overmann J."/>
            <person name="Amann R."/>
            <person name="Jetten M.S.M."/>
            <person name="Mascher T."/>
            <person name="Medema M.H."/>
            <person name="Devos D.P."/>
            <person name="Kaster A.-K."/>
            <person name="Ovreas L."/>
            <person name="Rohde M."/>
            <person name="Galperin M.Y."/>
            <person name="Jogler C."/>
        </authorList>
    </citation>
    <scope>NUCLEOTIDE SEQUENCE [LARGE SCALE GENOMIC DNA]</scope>
    <source>
        <strain evidence="2 3">V144</strain>
    </source>
</reference>
<dbReference type="AlphaFoldDB" id="A0A517VZY3"/>
<protein>
    <submittedName>
        <fullName evidence="2">Integrase core domain protein</fullName>
    </submittedName>
</protein>